<protein>
    <submittedName>
        <fullName evidence="1">Uncharacterized protein</fullName>
    </submittedName>
</protein>
<accession>A0ACC2C504</accession>
<comment type="caution">
    <text evidence="1">The sequence shown here is derived from an EMBL/GenBank/DDBJ whole genome shotgun (WGS) entry which is preliminary data.</text>
</comment>
<reference evidence="2" key="1">
    <citation type="journal article" date="2024" name="Proc. Natl. Acad. Sci. U.S.A.">
        <title>Extraordinary preservation of gene collinearity over three hundred million years revealed in homosporous lycophytes.</title>
        <authorList>
            <person name="Li C."/>
            <person name="Wickell D."/>
            <person name="Kuo L.Y."/>
            <person name="Chen X."/>
            <person name="Nie B."/>
            <person name="Liao X."/>
            <person name="Peng D."/>
            <person name="Ji J."/>
            <person name="Jenkins J."/>
            <person name="Williams M."/>
            <person name="Shu S."/>
            <person name="Plott C."/>
            <person name="Barry K."/>
            <person name="Rajasekar S."/>
            <person name="Grimwood J."/>
            <person name="Han X."/>
            <person name="Sun S."/>
            <person name="Hou Z."/>
            <person name="He W."/>
            <person name="Dai G."/>
            <person name="Sun C."/>
            <person name="Schmutz J."/>
            <person name="Leebens-Mack J.H."/>
            <person name="Li F.W."/>
            <person name="Wang L."/>
        </authorList>
    </citation>
    <scope>NUCLEOTIDE SEQUENCE [LARGE SCALE GENOMIC DNA]</scope>
    <source>
        <strain evidence="2">cv. PW_Plant_1</strain>
    </source>
</reference>
<dbReference type="Proteomes" id="UP001162992">
    <property type="component" value="Chromosome 12"/>
</dbReference>
<gene>
    <name evidence="1" type="ORF">O6H91_12G096500</name>
</gene>
<sequence>MAGGRSLFMLHLICGLPKSTSTSFRSSRLVYCRLGTVIKQPRTHSEGRGSSQWSFGSCVIRCMSGETPVEGQRRMPARLVQKQHFLEEREADISEANVPTPRVTLDHVTLNYARSGGPGGQNVNKVNTKVDMRFKVMDAYWLPERIRLKLLQMEKNRVNNDGELVISSTKTRTQKGNVEDALSKLQCMIDAAAYVPPPPSAETKRKIQKLARVENEKRLTQKKQASVKKSIRRNKGSWD</sequence>
<name>A0ACC2C504_DIPCM</name>
<evidence type="ECO:0000313" key="1">
    <source>
        <dbReference type="EMBL" id="KAJ7537081.1"/>
    </source>
</evidence>
<organism evidence="1 2">
    <name type="scientific">Diphasiastrum complanatum</name>
    <name type="common">Issler's clubmoss</name>
    <name type="synonym">Lycopodium complanatum</name>
    <dbReference type="NCBI Taxonomy" id="34168"/>
    <lineage>
        <taxon>Eukaryota</taxon>
        <taxon>Viridiplantae</taxon>
        <taxon>Streptophyta</taxon>
        <taxon>Embryophyta</taxon>
        <taxon>Tracheophyta</taxon>
        <taxon>Lycopodiopsida</taxon>
        <taxon>Lycopodiales</taxon>
        <taxon>Lycopodiaceae</taxon>
        <taxon>Lycopodioideae</taxon>
        <taxon>Diphasiastrum</taxon>
    </lineage>
</organism>
<proteinExistence type="predicted"/>
<dbReference type="EMBL" id="CM055103">
    <property type="protein sequence ID" value="KAJ7537081.1"/>
    <property type="molecule type" value="Genomic_DNA"/>
</dbReference>
<evidence type="ECO:0000313" key="2">
    <source>
        <dbReference type="Proteomes" id="UP001162992"/>
    </source>
</evidence>
<keyword evidence="2" id="KW-1185">Reference proteome</keyword>